<dbReference type="SUPFAM" id="SSF56935">
    <property type="entry name" value="Porins"/>
    <property type="match status" value="1"/>
</dbReference>
<dbReference type="PANTHER" id="PTHR46183">
    <property type="entry name" value="PROTEIN CLMP1"/>
    <property type="match status" value="1"/>
</dbReference>
<evidence type="ECO:0000313" key="3">
    <source>
        <dbReference type="Proteomes" id="UP000076586"/>
    </source>
</evidence>
<dbReference type="InterPro" id="IPR044517">
    <property type="entry name" value="PHOX1-4"/>
</dbReference>
<dbReference type="Gene3D" id="1.25.40.10">
    <property type="entry name" value="Tetratricopeptide repeat domain"/>
    <property type="match status" value="2"/>
</dbReference>
<proteinExistence type="predicted"/>
<reference evidence="3" key="2">
    <citation type="journal article" date="2017" name="Genome Announc.">
        <title>Draft genome sequence of Paludibacter jiangxiensis NM7(T), a propionate-producing fermentative bacterium.</title>
        <authorList>
            <person name="Qiu Y.-L."/>
            <person name="Tourlousse D.M."/>
            <person name="Matsuura N."/>
            <person name="Ohashi A."/>
            <person name="Sekiguchi Y."/>
        </authorList>
    </citation>
    <scope>NUCLEOTIDE SEQUENCE [LARGE SCALE GENOMIC DNA]</scope>
    <source>
        <strain evidence="3">NM7</strain>
    </source>
</reference>
<keyword evidence="3" id="KW-1185">Reference proteome</keyword>
<comment type="caution">
    <text evidence="2">The sequence shown here is derived from an EMBL/GenBank/DDBJ whole genome shotgun (WGS) entry which is preliminary data.</text>
</comment>
<dbReference type="Proteomes" id="UP000076586">
    <property type="component" value="Unassembled WGS sequence"/>
</dbReference>
<protein>
    <submittedName>
        <fullName evidence="2">Outer membrane protein, YaiO family</fullName>
    </submittedName>
</protein>
<organism evidence="2 3">
    <name type="scientific">Paludibacter jiangxiensis</name>
    <dbReference type="NCBI Taxonomy" id="681398"/>
    <lineage>
        <taxon>Bacteria</taxon>
        <taxon>Pseudomonadati</taxon>
        <taxon>Bacteroidota</taxon>
        <taxon>Bacteroidia</taxon>
        <taxon>Bacteroidales</taxon>
        <taxon>Paludibacteraceae</taxon>
        <taxon>Paludibacter</taxon>
    </lineage>
</organism>
<gene>
    <name evidence="2" type="ORF">PJIAN_1950</name>
</gene>
<reference evidence="3" key="1">
    <citation type="submission" date="2016-04" db="EMBL/GenBank/DDBJ databases">
        <title>Draft genome sequence of Paludibacter jiangxiensis strain NM7.</title>
        <authorList>
            <person name="Qiu Y."/>
            <person name="Matsuura N."/>
            <person name="Ohashi A."/>
            <person name="Tourlousse M.D."/>
            <person name="Sekiguchi Y."/>
        </authorList>
    </citation>
    <scope>NUCLEOTIDE SEQUENCE [LARGE SCALE GENOMIC DNA]</scope>
    <source>
        <strain evidence="3">NM7</strain>
    </source>
</reference>
<dbReference type="STRING" id="681398.PJIAN_1950"/>
<accession>A0A161LE11</accession>
<evidence type="ECO:0000259" key="1">
    <source>
        <dbReference type="Pfam" id="PF19413"/>
    </source>
</evidence>
<dbReference type="OrthoDB" id="691989at2"/>
<name>A0A161LE11_9BACT</name>
<dbReference type="InterPro" id="IPR030887">
    <property type="entry name" value="Beta-barrel_YaiO"/>
</dbReference>
<dbReference type="InterPro" id="IPR011990">
    <property type="entry name" value="TPR-like_helical_dom_sf"/>
</dbReference>
<dbReference type="AlphaFoldDB" id="A0A161LE11"/>
<dbReference type="EMBL" id="BDCR01000001">
    <property type="protein sequence ID" value="GAT62357.1"/>
    <property type="molecule type" value="Genomic_DNA"/>
</dbReference>
<dbReference type="SUPFAM" id="SSF48452">
    <property type="entry name" value="TPR-like"/>
    <property type="match status" value="1"/>
</dbReference>
<dbReference type="Pfam" id="PF14559">
    <property type="entry name" value="TPR_19"/>
    <property type="match status" value="1"/>
</dbReference>
<feature type="domain" description="YaiO beta-barrel" evidence="1">
    <location>
        <begin position="186"/>
        <end position="357"/>
    </location>
</feature>
<dbReference type="Pfam" id="PF19413">
    <property type="entry name" value="YaiO"/>
    <property type="match status" value="1"/>
</dbReference>
<dbReference type="PANTHER" id="PTHR46183:SF4">
    <property type="entry name" value="PROTEIN PHOX4"/>
    <property type="match status" value="1"/>
</dbReference>
<dbReference type="NCBIfam" id="TIGR04390">
    <property type="entry name" value="OMP_YaiO_dom"/>
    <property type="match status" value="1"/>
</dbReference>
<sequence length="418" mass="47936">MHCSISKSGILTLLLCLIFHTLESSITVEAQRINADSLFIAARQAANSGDRTGAIVTCERILTNNPGYQDAHILLSRIYLWDKKYDLAESNINTVIETNPKSFDAWDVKTDLSLWQGNYASCLRDCDAALTYFHDNKALLLKKARAYDGLKKPEMANETLNTLLYIDPQNADGLKLLKSLQDQLKKNRLSFSYSSDYFQSRALEPWKTIYLQYSRKIPIGTLVGRFNYAKRFGIEGVQGEADAYLKISNWNYGYLNIGYSNQSIFPRFRLGGEFYQKLPSAFEASVGFRYLDYKTTDAMIYTAYLGKYSGNWWWSGRTYFKLNGSTSLTALLQTRYYFASRDDYWGVRVNYGVSPDERTNVLTTVTPSLKSSGFRLEYSKQLWPAFTISGAFTYSNTEWMSKRYRNVFSGEIICSYQF</sequence>
<evidence type="ECO:0000313" key="2">
    <source>
        <dbReference type="EMBL" id="GAT62357.1"/>
    </source>
</evidence>